<evidence type="ECO:0000313" key="1">
    <source>
        <dbReference type="EMBL" id="KAJ1194727.1"/>
    </source>
</evidence>
<dbReference type="AlphaFoldDB" id="A0AAV7V1P1"/>
<evidence type="ECO:0000313" key="2">
    <source>
        <dbReference type="Proteomes" id="UP001066276"/>
    </source>
</evidence>
<dbReference type="EMBL" id="JANPWB010000004">
    <property type="protein sequence ID" value="KAJ1194727.1"/>
    <property type="molecule type" value="Genomic_DNA"/>
</dbReference>
<sequence>VPCLGTVYTIVRGLRLHIDPTKVPLSLHGGGAPPTGPCVDGQLTSVYPFQSLAAGPGRADSASLHAPCGPPQPRLCTRQPGTGLVPALHHSAVHRAFTSQPTWYAPAISAALRWNPRTGSAVPAAAARSKAHCHHAAVQRKPHRLQLVRGRCPRLRLRNPLPVPKPFRGPGLIRLALRLRIQASGPARCIIRCWSSGRTLLLGCHLGHTR</sequence>
<proteinExistence type="predicted"/>
<reference evidence="1" key="1">
    <citation type="journal article" date="2022" name="bioRxiv">
        <title>Sequencing and chromosome-scale assembly of the giantPleurodeles waltlgenome.</title>
        <authorList>
            <person name="Brown T."/>
            <person name="Elewa A."/>
            <person name="Iarovenko S."/>
            <person name="Subramanian E."/>
            <person name="Araus A.J."/>
            <person name="Petzold A."/>
            <person name="Susuki M."/>
            <person name="Suzuki K.-i.T."/>
            <person name="Hayashi T."/>
            <person name="Toyoda A."/>
            <person name="Oliveira C."/>
            <person name="Osipova E."/>
            <person name="Leigh N.D."/>
            <person name="Simon A."/>
            <person name="Yun M.H."/>
        </authorList>
    </citation>
    <scope>NUCLEOTIDE SEQUENCE</scope>
    <source>
        <strain evidence="1">20211129_DDA</strain>
        <tissue evidence="1">Liver</tissue>
    </source>
</reference>
<name>A0AAV7V1P1_PLEWA</name>
<organism evidence="1 2">
    <name type="scientific">Pleurodeles waltl</name>
    <name type="common">Iberian ribbed newt</name>
    <dbReference type="NCBI Taxonomy" id="8319"/>
    <lineage>
        <taxon>Eukaryota</taxon>
        <taxon>Metazoa</taxon>
        <taxon>Chordata</taxon>
        <taxon>Craniata</taxon>
        <taxon>Vertebrata</taxon>
        <taxon>Euteleostomi</taxon>
        <taxon>Amphibia</taxon>
        <taxon>Batrachia</taxon>
        <taxon>Caudata</taxon>
        <taxon>Salamandroidea</taxon>
        <taxon>Salamandridae</taxon>
        <taxon>Pleurodelinae</taxon>
        <taxon>Pleurodeles</taxon>
    </lineage>
</organism>
<protein>
    <submittedName>
        <fullName evidence="1">Uncharacterized protein</fullName>
    </submittedName>
</protein>
<comment type="caution">
    <text evidence="1">The sequence shown here is derived from an EMBL/GenBank/DDBJ whole genome shotgun (WGS) entry which is preliminary data.</text>
</comment>
<keyword evidence="2" id="KW-1185">Reference proteome</keyword>
<feature type="non-terminal residue" evidence="1">
    <location>
        <position position="210"/>
    </location>
</feature>
<accession>A0AAV7V1P1</accession>
<dbReference type="Proteomes" id="UP001066276">
    <property type="component" value="Chromosome 2_2"/>
</dbReference>
<feature type="non-terminal residue" evidence="1">
    <location>
        <position position="1"/>
    </location>
</feature>
<gene>
    <name evidence="1" type="ORF">NDU88_004013</name>
</gene>